<dbReference type="GO" id="GO:0004800">
    <property type="term" value="F:thyroxine 5'-deiodinase activity"/>
    <property type="evidence" value="ECO:0007669"/>
    <property type="project" value="InterPro"/>
</dbReference>
<evidence type="ECO:0000256" key="7">
    <source>
        <dbReference type="ARBA" id="ARBA00093242"/>
    </source>
</evidence>
<organism evidence="10 11">
    <name type="scientific">Cynoglossus semilaevis</name>
    <name type="common">Tongue sole</name>
    <dbReference type="NCBI Taxonomy" id="244447"/>
    <lineage>
        <taxon>Eukaryota</taxon>
        <taxon>Metazoa</taxon>
        <taxon>Chordata</taxon>
        <taxon>Craniata</taxon>
        <taxon>Vertebrata</taxon>
        <taxon>Euteleostomi</taxon>
        <taxon>Actinopterygii</taxon>
        <taxon>Neopterygii</taxon>
        <taxon>Teleostei</taxon>
        <taxon>Neoteleostei</taxon>
        <taxon>Acanthomorphata</taxon>
        <taxon>Carangaria</taxon>
        <taxon>Pleuronectiformes</taxon>
        <taxon>Pleuronectoidei</taxon>
        <taxon>Cynoglossidae</taxon>
        <taxon>Cynoglossinae</taxon>
        <taxon>Cynoglossus</taxon>
    </lineage>
</organism>
<dbReference type="InParanoid" id="A0A3P8W621"/>
<reference evidence="10" key="3">
    <citation type="submission" date="2025-09" db="UniProtKB">
        <authorList>
            <consortium name="Ensembl"/>
        </authorList>
    </citation>
    <scope>IDENTIFICATION</scope>
</reference>
<evidence type="ECO:0000313" key="11">
    <source>
        <dbReference type="Proteomes" id="UP000265120"/>
    </source>
</evidence>
<dbReference type="OMA" id="TFGSCTX"/>
<keyword evidence="9" id="KW-0472">Membrane</keyword>
<evidence type="ECO:0000256" key="5">
    <source>
        <dbReference type="ARBA" id="ARBA00093219"/>
    </source>
</evidence>
<evidence type="ECO:0000256" key="3">
    <source>
        <dbReference type="ARBA" id="ARBA00093206"/>
    </source>
</evidence>
<proteinExistence type="inferred from homology"/>
<dbReference type="GO" id="GO:0061074">
    <property type="term" value="P:regulation of neural retina development"/>
    <property type="evidence" value="ECO:0007669"/>
    <property type="project" value="Ensembl"/>
</dbReference>
<dbReference type="Ensembl" id="ENSCSET00000023273.1">
    <property type="protein sequence ID" value="ENSCSEP00000022978.1"/>
    <property type="gene ID" value="ENSCSEG00000014645.1"/>
</dbReference>
<comment type="catalytic activity">
    <reaction evidence="2">
        <text>3,3',5'-triiodo-L-thyronine sulfate + iodide + A + H(+) = L-thyroxine sulfate + AH2</text>
        <dbReference type="Rhea" id="RHEA:83835"/>
        <dbReference type="ChEBI" id="CHEBI:13193"/>
        <dbReference type="ChEBI" id="CHEBI:15378"/>
        <dbReference type="ChEBI" id="CHEBI:16382"/>
        <dbReference type="ChEBI" id="CHEBI:17499"/>
        <dbReference type="ChEBI" id="CHEBI:176512"/>
        <dbReference type="ChEBI" id="CHEBI:176513"/>
    </reaction>
    <physiologicalReaction direction="right-to-left" evidence="2">
        <dbReference type="Rhea" id="RHEA:83837"/>
    </physiologicalReaction>
</comment>
<evidence type="ECO:0000256" key="4">
    <source>
        <dbReference type="ARBA" id="ARBA00093210"/>
    </source>
</evidence>
<name>A0A3P8W621_CYNSE</name>
<evidence type="ECO:0000256" key="1">
    <source>
        <dbReference type="ARBA" id="ARBA00093186"/>
    </source>
</evidence>
<dbReference type="Gene3D" id="3.40.30.10">
    <property type="entry name" value="Glutaredoxin"/>
    <property type="match status" value="1"/>
</dbReference>
<evidence type="ECO:0000256" key="2">
    <source>
        <dbReference type="ARBA" id="ARBA00093202"/>
    </source>
</evidence>
<dbReference type="InterPro" id="IPR000643">
    <property type="entry name" value="Iodothyronine_deiodinase"/>
</dbReference>
<keyword evidence="8" id="KW-0712">Selenocysteine</keyword>
<dbReference type="PANTHER" id="PTHR11781:SF22">
    <property type="entry name" value="TYPE I IODOTHYRONINE DEIODINASE"/>
    <property type="match status" value="1"/>
</dbReference>
<dbReference type="STRING" id="244447.ENSCSEP00000022978"/>
<dbReference type="PIRSF" id="PIRSF001330">
    <property type="entry name" value="IOD"/>
    <property type="match status" value="1"/>
</dbReference>
<dbReference type="GeneTree" id="ENSGT00940000154482"/>
<comment type="catalytic activity">
    <reaction evidence="4">
        <text>3'-iodothyronamine + iodide + A + H(+) = 3',5'-diiodothyronamine + AH2</text>
        <dbReference type="Rhea" id="RHEA:83803"/>
        <dbReference type="ChEBI" id="CHEBI:13193"/>
        <dbReference type="ChEBI" id="CHEBI:15378"/>
        <dbReference type="ChEBI" id="CHEBI:16382"/>
        <dbReference type="ChEBI" id="CHEBI:17499"/>
        <dbReference type="ChEBI" id="CHEBI:233339"/>
        <dbReference type="ChEBI" id="CHEBI:233342"/>
    </reaction>
    <physiologicalReaction direction="right-to-left" evidence="4">
        <dbReference type="Rhea" id="RHEA:83805"/>
    </physiologicalReaction>
</comment>
<evidence type="ECO:0000256" key="6">
    <source>
        <dbReference type="ARBA" id="ARBA00093236"/>
    </source>
</evidence>
<dbReference type="AlphaFoldDB" id="A0A3P8W621"/>
<protein>
    <recommendedName>
        <fullName evidence="8">Iodothyronine deiodinase</fullName>
    </recommendedName>
</protein>
<feature type="transmembrane region" description="Helical" evidence="9">
    <location>
        <begin position="6"/>
        <end position="33"/>
    </location>
</feature>
<comment type="catalytic activity">
    <reaction evidence="6">
        <text>3,3'-diiodothyronamine + iodide + A + H(+) = 3,3',5'-triiodothyronamine + AH2</text>
        <dbReference type="Rhea" id="RHEA:83795"/>
        <dbReference type="ChEBI" id="CHEBI:13193"/>
        <dbReference type="ChEBI" id="CHEBI:15378"/>
        <dbReference type="ChEBI" id="CHEBI:16382"/>
        <dbReference type="ChEBI" id="CHEBI:17499"/>
        <dbReference type="ChEBI" id="CHEBI:233341"/>
        <dbReference type="ChEBI" id="CHEBI:233343"/>
    </reaction>
    <physiologicalReaction direction="right-to-left" evidence="6">
        <dbReference type="Rhea" id="RHEA:83797"/>
    </physiologicalReaction>
</comment>
<comment type="function">
    <text evidence="8">Responsible for the deiodination of T4 (3,5,3',5'-tetraiodothyronine).</text>
</comment>
<keyword evidence="8" id="KW-0560">Oxidoreductase</keyword>
<comment type="catalytic activity">
    <reaction evidence="3">
        <text>3,3'-diiodo-L-thyronine sulfate + iodide + A + H(+) = 3,3',5-triiodo-L-thyronine sulfate + AH2</text>
        <dbReference type="Rhea" id="RHEA:83751"/>
        <dbReference type="ChEBI" id="CHEBI:13193"/>
        <dbReference type="ChEBI" id="CHEBI:15378"/>
        <dbReference type="ChEBI" id="CHEBI:16382"/>
        <dbReference type="ChEBI" id="CHEBI:17499"/>
        <dbReference type="ChEBI" id="CHEBI:176511"/>
        <dbReference type="ChEBI" id="CHEBI:176515"/>
    </reaction>
    <physiologicalReaction direction="right-to-left" evidence="3">
        <dbReference type="Rhea" id="RHEA:83753"/>
    </physiologicalReaction>
</comment>
<evidence type="ECO:0000256" key="9">
    <source>
        <dbReference type="SAM" id="Phobius"/>
    </source>
</evidence>
<comment type="catalytic activity">
    <reaction evidence="7">
        <text>3-iodothyronamine + iodide + A + H(+) = 3,3'-diiodothyronamine + AH2</text>
        <dbReference type="Rhea" id="RHEA:83827"/>
        <dbReference type="ChEBI" id="CHEBI:13193"/>
        <dbReference type="ChEBI" id="CHEBI:15378"/>
        <dbReference type="ChEBI" id="CHEBI:16382"/>
        <dbReference type="ChEBI" id="CHEBI:17499"/>
        <dbReference type="ChEBI" id="CHEBI:231647"/>
        <dbReference type="ChEBI" id="CHEBI:233341"/>
    </reaction>
    <physiologicalReaction direction="right-to-left" evidence="7">
        <dbReference type="Rhea" id="RHEA:83829"/>
    </physiologicalReaction>
</comment>
<dbReference type="PANTHER" id="PTHR11781">
    <property type="entry name" value="IODOTHYRONINE DEIODINASE"/>
    <property type="match status" value="1"/>
</dbReference>
<dbReference type="Proteomes" id="UP000265120">
    <property type="component" value="Chromosome 2"/>
</dbReference>
<dbReference type="GO" id="GO:0042446">
    <property type="term" value="P:hormone biosynthetic process"/>
    <property type="evidence" value="ECO:0007669"/>
    <property type="project" value="UniProtKB-KW"/>
</dbReference>
<accession>A0A3P8W621</accession>
<comment type="catalytic activity">
    <reaction evidence="5">
        <text>3,3'-diiodo-L-thyronine sulfate + iodide + A + H(+) = 3,3',5'-triiodo-L-thyronine sulfate + AH2</text>
        <dbReference type="Rhea" id="RHEA:83831"/>
        <dbReference type="ChEBI" id="CHEBI:13193"/>
        <dbReference type="ChEBI" id="CHEBI:15378"/>
        <dbReference type="ChEBI" id="CHEBI:16382"/>
        <dbReference type="ChEBI" id="CHEBI:17499"/>
        <dbReference type="ChEBI" id="CHEBI:176513"/>
        <dbReference type="ChEBI" id="CHEBI:176515"/>
    </reaction>
    <physiologicalReaction direction="right-to-left" evidence="5">
        <dbReference type="Rhea" id="RHEA:83833"/>
    </physiologicalReaction>
</comment>
<evidence type="ECO:0000256" key="8">
    <source>
        <dbReference type="RuleBase" id="RU000676"/>
    </source>
</evidence>
<reference evidence="10" key="2">
    <citation type="submission" date="2025-08" db="UniProtKB">
        <authorList>
            <consortium name="Ensembl"/>
        </authorList>
    </citation>
    <scope>IDENTIFICATION</scope>
</reference>
<dbReference type="GO" id="GO:0042404">
    <property type="term" value="P:thyroid hormone catabolic process"/>
    <property type="evidence" value="ECO:0007669"/>
    <property type="project" value="UniProtKB-ARBA"/>
</dbReference>
<evidence type="ECO:0000313" key="10">
    <source>
        <dbReference type="Ensembl" id="ENSCSEP00000022978.1"/>
    </source>
</evidence>
<comment type="catalytic activity">
    <reaction evidence="1">
        <text>3-iodo-L-thyronine + iodide + A + H(+) = 3,3'-diiodo-L-thyronine + AH2</text>
        <dbReference type="Rhea" id="RHEA:83783"/>
        <dbReference type="ChEBI" id="CHEBI:13193"/>
        <dbReference type="ChEBI" id="CHEBI:15378"/>
        <dbReference type="ChEBI" id="CHEBI:16382"/>
        <dbReference type="ChEBI" id="CHEBI:17499"/>
        <dbReference type="ChEBI" id="CHEBI:176514"/>
        <dbReference type="ChEBI" id="CHEBI:232627"/>
    </reaction>
    <physiologicalReaction direction="right-to-left" evidence="1">
        <dbReference type="Rhea" id="RHEA:83785"/>
    </physiologicalReaction>
</comment>
<keyword evidence="11" id="KW-1185">Reference proteome</keyword>
<keyword evidence="9" id="KW-1133">Transmembrane helix</keyword>
<keyword evidence="8" id="KW-0893">Thyroid hormones biosynthesis</keyword>
<sequence>MFLQKLLLYLSTAGLLCYMATLYITLNVLHLFFPNFVKRVILKIGERTTMTQNQSFKYEDWGLTLLSTTFVKTALKNSWTSLRQEAFVGKPAPDTPVVTIDGEKTSLLKFLRHNRPLFKQLVKDFSDVADFLVVYIAEAHSTDGWAFNNNIDIKQHRTLEDRLSAARILVEKDPLCPVVVDDMSDDTANKYGALPERLYMLQAGKVNYKVRTVQT</sequence>
<comment type="similarity">
    <text evidence="8">Belongs to the iodothyronine deiodinase family.</text>
</comment>
<reference evidence="10 11" key="1">
    <citation type="journal article" date="2014" name="Nat. Genet.">
        <title>Whole-genome sequence of a flatfish provides insights into ZW sex chromosome evolution and adaptation to a benthic lifestyle.</title>
        <authorList>
            <person name="Chen S."/>
            <person name="Zhang G."/>
            <person name="Shao C."/>
            <person name="Huang Q."/>
            <person name="Liu G."/>
            <person name="Zhang P."/>
            <person name="Song W."/>
            <person name="An N."/>
            <person name="Chalopin D."/>
            <person name="Volff J.N."/>
            <person name="Hong Y."/>
            <person name="Li Q."/>
            <person name="Sha Z."/>
            <person name="Zhou H."/>
            <person name="Xie M."/>
            <person name="Yu Q."/>
            <person name="Liu Y."/>
            <person name="Xiang H."/>
            <person name="Wang N."/>
            <person name="Wu K."/>
            <person name="Yang C."/>
            <person name="Zhou Q."/>
            <person name="Liao X."/>
            <person name="Yang L."/>
            <person name="Hu Q."/>
            <person name="Zhang J."/>
            <person name="Meng L."/>
            <person name="Jin L."/>
            <person name="Tian Y."/>
            <person name="Lian J."/>
            <person name="Yang J."/>
            <person name="Miao G."/>
            <person name="Liu S."/>
            <person name="Liang Z."/>
            <person name="Yan F."/>
            <person name="Li Y."/>
            <person name="Sun B."/>
            <person name="Zhang H."/>
            <person name="Zhang J."/>
            <person name="Zhu Y."/>
            <person name="Du M."/>
            <person name="Zhao Y."/>
            <person name="Schartl M."/>
            <person name="Tang Q."/>
            <person name="Wang J."/>
        </authorList>
    </citation>
    <scope>NUCLEOTIDE SEQUENCE</scope>
</reference>
<keyword evidence="9" id="KW-0812">Transmembrane</keyword>
<dbReference type="Pfam" id="PF00837">
    <property type="entry name" value="T4_deiodinase"/>
    <property type="match status" value="1"/>
</dbReference>